<evidence type="ECO:0000313" key="7">
    <source>
        <dbReference type="Proteomes" id="UP000015101"/>
    </source>
</evidence>
<dbReference type="GO" id="GO:0005262">
    <property type="term" value="F:calcium channel activity"/>
    <property type="evidence" value="ECO:0000318"/>
    <property type="project" value="GO_Central"/>
</dbReference>
<feature type="transmembrane region" description="Helical" evidence="2">
    <location>
        <begin position="2304"/>
        <end position="2328"/>
    </location>
</feature>
<keyword evidence="1" id="KW-1015">Disulfide bond</keyword>
<evidence type="ECO:0000256" key="2">
    <source>
        <dbReference type="SAM" id="Phobius"/>
    </source>
</evidence>
<dbReference type="eggNOG" id="KOG1215">
    <property type="taxonomic scope" value="Eukaryota"/>
</dbReference>
<dbReference type="Proteomes" id="UP000015101">
    <property type="component" value="Unassembled WGS sequence"/>
</dbReference>
<keyword evidence="2" id="KW-0812">Transmembrane</keyword>
<dbReference type="EMBL" id="AMQM01003292">
    <property type="status" value="NOT_ANNOTATED_CDS"/>
    <property type="molecule type" value="Genomic_DNA"/>
</dbReference>
<sequence length="2500" mass="287342">MILVLLLITFCGDIVTTFSIITRSNFIGCYYNVLTASVATENRMKLEQCLARCNKADEIFSALSVEGFCICRSTVEHGTEIDPSYCGVSCQGGVCENPHFFAVFSTCNAYYYGHNCSKLCLCMSMYCRPLRGICLDQSECIKGATKVQADTAHTCPKKSCQHLSGDCMDQCRHSLKYQQIMYFPCECSDGYYMPLNRHACEDIDECINHKCKECRNEPGSFRCTCNEGLVASLHGNSAICVNEIGNCAVVDCPQGWCYDAYDGSARCPCPDGNPQISEGNQKPARQVTPVLFATSLERSSLNASVCTDFLSIMIQILVKVVYVGTFAGLAHVDECDWFVCETDEECYNFEGSYVCGLAYDCLNLDNSSSSVSSSNASDIKFYDDLCSTRHVKIKIQQAQYSNKVFMNASESNLLLSLIGVFRVLKEVEITDLKWSINRNLFANHTYADEVFSANEIFQRSNQMYFQSSNYNCPTVFTLECISFQFKYRGNAEKVDYECEIYKSYQLTITFYGGYESIEETAETSTHVVKAKVHTTDGLETNSTTLKWYCTRTPILEPSTINEQSRCIVHQKVALNATGKAITVKEKDMIKIRRSGIQDYYFHVHAFLRGMSAVACRKLTLLHKAERIAFECISNCNYKINMRQRLYFKVNCSKCSEFNISWFFVHSPDDIISKTNQFIIESFDLNKLSSAEHTVKVLVVDNYSSSKYQHNKTFEIDKFQNYSCNILPPEGLAFSTRFTLVCPKNESNIYKVFSGRCSETSLDALLKYYGPLNVNISNLRFSAGDMHDNHYRCLFIKLTNGVEEFDTLPFKVFNSYFYVPNFKYLNRFRYNKLETLSSIGNAIDLFNEQISNEVHDINYKTKARTMLMGFLTGKWKEFGRELYHNEIIKLVYWLVYNPNEIDSISVVNLLNFTMLTDIFKYWDQSKSILTDEEVKHGLSLLTKTLASILIAGYQNSESSDVFIKRTNVLTYVTNHLAYLANAYSKYVEKRSSIIEDTPVFTLVMAKCSLQTDNDIILPFKIGESTYELTIPLAVVDALNSSASSTDEFVDIKMVVFPYNPLAQKVSTLFTPTISISLHYKGEYLPLKSLMEPVTIKIPTLSEGNWLKYESIMMSTNQSLRMALPALTYDNTLYLIMLKLNFTDMSNDIVINYGVFIVTLCNGTLDDVSQRTDVYENTKKKFVDECYELVIKQMNFFESLETELNFTIPPLFNTIYSVLIVSYRSMYPADVSLELNMLQLSCQYWYESTGSDDSSSNEESTYGCAVSPKGTTSELLECQCFHLSTFTGSISYPNSSILIDFYGKLSGKSKLGIYTLSFIWIFFFFFGAWAKYTDLKLKNLSYPVDLADNFPAAEIVYLVIVETGVRPFAGCTGTAFIMLIGSVNKSLGHKLVCKHYQTLQKGHQNFFIIRTKETLGKISKEAFFFFFDTWLCVNVKGQSSDVTVNAVSHVVRNDFKHLLTTNFFRGFEDSHVWFSIFTCPILSTYTRFQRVAVCMLNLEIFLLTTLILQTLAFGFGLSPIFWLITYMFSESRPRKVKFNIINDWNRLSSQALSIQLTEKKIEKEREKEMEKISSVFGVLRMFCVRLFSKKAITQLIYDPEDTQEHAKQYSMNHPSVRYQDYGDKSAKEYQYMPTEDEFAKSKKLSFSSYDDSDDNIYNNSNANNCNKNFSNEIKAFYATANKVKKLRKKSFNKLNNKSNSRLNKNESVKKMECTDVSDEEIDAVNNQAHRKKKVFFQSSVDKSQSSKNIVSHRRNFIDVKETFEEVENRVNNLISKVAEKEIKIDFYNFGVHRNKMQSTNNAKKQNIPDANTHAEIAETNETMELANKSNNLDRSNKIIDINNSSSKNNINANAVDSDSESKSDTSSIDNIRQLKAMKRDEQHMYGALPWWVKYVNWFFMALYHLGTGATIYYYINEYSHEINFKWYLKVFATLCCNIFLIDPAVIIFLAFLFSLMTKQYTKFTVSRLRIIRNESLIDLKNQYELHRKRVTKLRVDPRYKLTSKAKRKIKFEKKFLESRYLVLNIIIYTYLALCGLVISFSVYDFDTSLLTQTIDEVFFGKRFRAINTREDFYSWLEDHFIQLAYPVDDVESSSTLFFSRLHNFKEMNGVSGHAINYPCFTKIILKDGKMNLWSEYMSAPEWLAYETACLGYDKRLALIFARRSKSVNFLNSNHIGMGFTFYLYFCNVRSIAWIFATVMQPLGGGTKVKLETISIISEMPLPYNRIYVMFSMAVFWPAFAFFIFRNVRKFFYLGAGDYFTSIWNILDLIISLIVLILIILLCVVLIGMPAALDSFFRDNGELSTLFYMSGVDGIYLLMHLVTFLCLIKLLEIGKLDDRINMFLTCSLKSIIPSTLIIMKCLPFVLGLVAYKSIKYPRFVEEYEVYSKAIMNTGFDLIYTKRLCNIVQRSHYECFALFFNQVIKLIICCLTCALIRSKYRQSVLMKAKNRDFKLLMAFIHEMKTKCSGLKFHKTKVRFIDLIKQKVVNTKEEEEEASDEQEGA</sequence>
<evidence type="ECO:0000259" key="4">
    <source>
        <dbReference type="SMART" id="SM00179"/>
    </source>
</evidence>
<dbReference type="CTD" id="20202848"/>
<feature type="transmembrane region" description="Helical" evidence="2">
    <location>
        <begin position="2412"/>
        <end position="2432"/>
    </location>
</feature>
<reference evidence="7" key="1">
    <citation type="submission" date="2012-12" db="EMBL/GenBank/DDBJ databases">
        <authorList>
            <person name="Hellsten U."/>
            <person name="Grimwood J."/>
            <person name="Chapman J.A."/>
            <person name="Shapiro H."/>
            <person name="Aerts A."/>
            <person name="Otillar R.P."/>
            <person name="Terry A.Y."/>
            <person name="Boore J.L."/>
            <person name="Simakov O."/>
            <person name="Marletaz F."/>
            <person name="Cho S.-J."/>
            <person name="Edsinger-Gonzales E."/>
            <person name="Havlak P."/>
            <person name="Kuo D.-H."/>
            <person name="Larsson T."/>
            <person name="Lv J."/>
            <person name="Arendt D."/>
            <person name="Savage R."/>
            <person name="Osoegawa K."/>
            <person name="de Jong P."/>
            <person name="Lindberg D.R."/>
            <person name="Seaver E.C."/>
            <person name="Weisblat D.A."/>
            <person name="Putnam N.H."/>
            <person name="Grigoriev I.V."/>
            <person name="Rokhsar D.S."/>
        </authorList>
    </citation>
    <scope>NUCLEOTIDE SEQUENCE</scope>
</reference>
<dbReference type="InParanoid" id="T1F1Z8"/>
<dbReference type="OMA" id="RIAFECI"/>
<organism evidence="6 7">
    <name type="scientific">Helobdella robusta</name>
    <name type="common">Californian leech</name>
    <dbReference type="NCBI Taxonomy" id="6412"/>
    <lineage>
        <taxon>Eukaryota</taxon>
        <taxon>Metazoa</taxon>
        <taxon>Spiralia</taxon>
        <taxon>Lophotrochozoa</taxon>
        <taxon>Annelida</taxon>
        <taxon>Clitellata</taxon>
        <taxon>Hirudinea</taxon>
        <taxon>Rhynchobdellida</taxon>
        <taxon>Glossiphoniidae</taxon>
        <taxon>Helobdella</taxon>
    </lineage>
</organism>
<feature type="transmembrane region" description="Helical" evidence="2">
    <location>
        <begin position="1309"/>
        <end position="1328"/>
    </location>
</feature>
<evidence type="ECO:0000313" key="6">
    <source>
        <dbReference type="EnsemblMetazoa" id="HelroP169480"/>
    </source>
</evidence>
<dbReference type="RefSeq" id="XP_009013531.1">
    <property type="nucleotide sequence ID" value="XM_009015283.1"/>
</dbReference>
<dbReference type="GO" id="GO:0050982">
    <property type="term" value="P:detection of mechanical stimulus"/>
    <property type="evidence" value="ECO:0000318"/>
    <property type="project" value="GO_Central"/>
</dbReference>
<feature type="transmembrane region" description="Helical" evidence="2">
    <location>
        <begin position="2348"/>
        <end position="2368"/>
    </location>
</feature>
<dbReference type="EnsemblMetazoa" id="HelroT169480">
    <property type="protein sequence ID" value="HelroP169480"/>
    <property type="gene ID" value="HelroG169480"/>
</dbReference>
<dbReference type="CDD" id="cd00054">
    <property type="entry name" value="EGF_CA"/>
    <property type="match status" value="1"/>
</dbReference>
<dbReference type="PANTHER" id="PTHR10877">
    <property type="entry name" value="POLYCYSTIN FAMILY MEMBER"/>
    <property type="match status" value="1"/>
</dbReference>
<feature type="transmembrane region" description="Helical" evidence="2">
    <location>
        <begin position="2018"/>
        <end position="2041"/>
    </location>
</feature>
<dbReference type="InterPro" id="IPR051223">
    <property type="entry name" value="Polycystin"/>
</dbReference>
<feature type="domain" description="EGF-like calcium-binding" evidence="4">
    <location>
        <begin position="202"/>
        <end position="241"/>
    </location>
</feature>
<protein>
    <recommendedName>
        <fullName evidence="4">EGF-like calcium-binding domain-containing protein</fullName>
    </recommendedName>
</protein>
<feature type="transmembrane region" description="Helical" evidence="2">
    <location>
        <begin position="2224"/>
        <end position="2242"/>
    </location>
</feature>
<proteinExistence type="predicted"/>
<reference evidence="5 7" key="2">
    <citation type="journal article" date="2013" name="Nature">
        <title>Insights into bilaterian evolution from three spiralian genomes.</title>
        <authorList>
            <person name="Simakov O."/>
            <person name="Marletaz F."/>
            <person name="Cho S.J."/>
            <person name="Edsinger-Gonzales E."/>
            <person name="Havlak P."/>
            <person name="Hellsten U."/>
            <person name="Kuo D.H."/>
            <person name="Larsson T."/>
            <person name="Lv J."/>
            <person name="Arendt D."/>
            <person name="Savage R."/>
            <person name="Osoegawa K."/>
            <person name="de Jong P."/>
            <person name="Grimwood J."/>
            <person name="Chapman J.A."/>
            <person name="Shapiro H."/>
            <person name="Aerts A."/>
            <person name="Otillar R.P."/>
            <person name="Terry A.Y."/>
            <person name="Boore J.L."/>
            <person name="Grigoriev I.V."/>
            <person name="Lindberg D.R."/>
            <person name="Seaver E.C."/>
            <person name="Weisblat D.A."/>
            <person name="Putnam N.H."/>
            <person name="Rokhsar D.S."/>
        </authorList>
    </citation>
    <scope>NUCLEOTIDE SEQUENCE</scope>
</reference>
<dbReference type="InterPro" id="IPR036392">
    <property type="entry name" value="PLAT/LH2_dom_sf"/>
</dbReference>
<dbReference type="EMBL" id="KB096080">
    <property type="protein sequence ID" value="ESO08601.1"/>
    <property type="molecule type" value="Genomic_DNA"/>
</dbReference>
<dbReference type="GO" id="GO:0016020">
    <property type="term" value="C:membrane"/>
    <property type="evidence" value="ECO:0000318"/>
    <property type="project" value="GO_Central"/>
</dbReference>
<dbReference type="SMART" id="SM00179">
    <property type="entry name" value="EGF_CA"/>
    <property type="match status" value="1"/>
</dbReference>
<evidence type="ECO:0000256" key="1">
    <source>
        <dbReference type="ARBA" id="ARBA00023157"/>
    </source>
</evidence>
<feature type="transmembrane region" description="Helical" evidence="2">
    <location>
        <begin position="1470"/>
        <end position="1486"/>
    </location>
</feature>
<dbReference type="Gene3D" id="2.10.25.10">
    <property type="entry name" value="Laminin"/>
    <property type="match status" value="1"/>
</dbReference>
<evidence type="ECO:0000313" key="5">
    <source>
        <dbReference type="EMBL" id="ESO08601.1"/>
    </source>
</evidence>
<dbReference type="OrthoDB" id="6150772at2759"/>
<feature type="transmembrane region" description="Helical" evidence="2">
    <location>
        <begin position="1892"/>
        <end position="1913"/>
    </location>
</feature>
<feature type="transmembrane region" description="Helical" evidence="2">
    <location>
        <begin position="1925"/>
        <end position="1951"/>
    </location>
</feature>
<keyword evidence="2" id="KW-1133">Transmembrane helix</keyword>
<dbReference type="SUPFAM" id="SSF49723">
    <property type="entry name" value="Lipase/lipooxygenase domain (PLAT/LH2 domain)"/>
    <property type="match status" value="1"/>
</dbReference>
<keyword evidence="2" id="KW-0472">Membrane</keyword>
<dbReference type="PANTHER" id="PTHR10877:SF194">
    <property type="entry name" value="LOCATION OF VULVA DEFECTIVE 1"/>
    <property type="match status" value="1"/>
</dbReference>
<name>T1F1Z8_HELRO</name>
<reference evidence="6" key="3">
    <citation type="submission" date="2015-06" db="UniProtKB">
        <authorList>
            <consortium name="EnsemblMetazoa"/>
        </authorList>
    </citation>
    <scope>IDENTIFICATION</scope>
</reference>
<feature type="chain" id="PRO_5010980200" description="EGF-like calcium-binding domain-containing protein" evidence="3">
    <location>
        <begin position="18"/>
        <end position="2500"/>
    </location>
</feature>
<feature type="signal peptide" evidence="3">
    <location>
        <begin position="1"/>
        <end position="17"/>
    </location>
</feature>
<gene>
    <name evidence="6" type="primary">20202848</name>
    <name evidence="5" type="ORF">HELRODRAFT_169480</name>
</gene>
<evidence type="ECO:0000256" key="3">
    <source>
        <dbReference type="SAM" id="SignalP"/>
    </source>
</evidence>
<dbReference type="GeneID" id="20202848"/>
<feature type="transmembrane region" description="Helical" evidence="2">
    <location>
        <begin position="1498"/>
        <end position="1526"/>
    </location>
</feature>
<dbReference type="KEGG" id="hro:HELRODRAFT_169480"/>
<dbReference type="HOGENOM" id="CLU_228545_0_0_1"/>
<dbReference type="eggNOG" id="KOG3599">
    <property type="taxonomic scope" value="Eukaryota"/>
</dbReference>
<accession>T1F1Z8</accession>
<dbReference type="InterPro" id="IPR001881">
    <property type="entry name" value="EGF-like_Ca-bd_dom"/>
</dbReference>
<dbReference type="STRING" id="6412.T1F1Z8"/>
<keyword evidence="7" id="KW-1185">Reference proteome</keyword>
<dbReference type="GO" id="GO:0005509">
    <property type="term" value="F:calcium ion binding"/>
    <property type="evidence" value="ECO:0007669"/>
    <property type="project" value="InterPro"/>
</dbReference>
<feature type="transmembrane region" description="Helical" evidence="2">
    <location>
        <begin position="2263"/>
        <end position="2284"/>
    </location>
</feature>
<keyword evidence="3" id="KW-0732">Signal</keyword>